<dbReference type="InterPro" id="IPR036055">
    <property type="entry name" value="LDL_receptor-like_sf"/>
</dbReference>
<keyword evidence="1 2" id="KW-1015">Disulfide bond</keyword>
<protein>
    <submittedName>
        <fullName evidence="6">Low-density lipoprotein receptor domain class A</fullName>
    </submittedName>
</protein>
<dbReference type="AlphaFoldDB" id="A0A915Q671"/>
<feature type="disulfide bond" evidence="2">
    <location>
        <begin position="150"/>
        <end position="168"/>
    </location>
</feature>
<sequence>MSSLSLPLLLLLSLLLALLLSLSSILSTSTTTSSSLSTTTTTTTATVSAVAAVAVAAEIIKFSKRRILLIVLLILPLQCSATVTKHPVITETTNNQLNSGIAIQISDIISHNLDTARQVPSSSSKLITKNHNSTINQNYHQHCPLNAFRCGDGICIPQDWINDGEADCNDLTDEMIQSTTILSVNDKTLLSERNTEQPFATMEETADDPFDRIVTFPSTDHLSLSNSPLLHSDKSENPSSTRINQLLVGCSNSVQMRVNQCSTDLTDWLENLDQVDLTNSSMLNDETSF</sequence>
<evidence type="ECO:0000256" key="4">
    <source>
        <dbReference type="SAM" id="SignalP"/>
    </source>
</evidence>
<keyword evidence="3" id="KW-1133">Transmembrane helix</keyword>
<name>A0A915Q671_9BILA</name>
<proteinExistence type="predicted"/>
<keyword evidence="3" id="KW-0472">Membrane</keyword>
<dbReference type="WBParaSite" id="sdigi.contig682.g9477.t1">
    <property type="protein sequence ID" value="sdigi.contig682.g9477.t1"/>
    <property type="gene ID" value="sdigi.contig682.g9477"/>
</dbReference>
<feature type="signal peptide" evidence="4">
    <location>
        <begin position="1"/>
        <end position="27"/>
    </location>
</feature>
<dbReference type="SMART" id="SM00192">
    <property type="entry name" value="LDLa"/>
    <property type="match status" value="1"/>
</dbReference>
<comment type="caution">
    <text evidence="2">Lacks conserved residue(s) required for the propagation of feature annotation.</text>
</comment>
<organism evidence="5 6">
    <name type="scientific">Setaria digitata</name>
    <dbReference type="NCBI Taxonomy" id="48799"/>
    <lineage>
        <taxon>Eukaryota</taxon>
        <taxon>Metazoa</taxon>
        <taxon>Ecdysozoa</taxon>
        <taxon>Nematoda</taxon>
        <taxon>Chromadorea</taxon>
        <taxon>Rhabditida</taxon>
        <taxon>Spirurina</taxon>
        <taxon>Spiruromorpha</taxon>
        <taxon>Filarioidea</taxon>
        <taxon>Setariidae</taxon>
        <taxon>Setaria</taxon>
    </lineage>
</organism>
<evidence type="ECO:0000313" key="5">
    <source>
        <dbReference type="Proteomes" id="UP000887581"/>
    </source>
</evidence>
<feature type="transmembrane region" description="Helical" evidence="3">
    <location>
        <begin position="43"/>
        <end position="60"/>
    </location>
</feature>
<dbReference type="Gene3D" id="4.10.400.10">
    <property type="entry name" value="Low-density Lipoprotein Receptor"/>
    <property type="match status" value="1"/>
</dbReference>
<dbReference type="InterPro" id="IPR002172">
    <property type="entry name" value="LDrepeatLR_classA_rpt"/>
</dbReference>
<dbReference type="Proteomes" id="UP000887581">
    <property type="component" value="Unplaced"/>
</dbReference>
<reference evidence="6" key="1">
    <citation type="submission" date="2022-11" db="UniProtKB">
        <authorList>
            <consortium name="WormBaseParasite"/>
        </authorList>
    </citation>
    <scope>IDENTIFICATION</scope>
</reference>
<keyword evidence="5" id="KW-1185">Reference proteome</keyword>
<evidence type="ECO:0000313" key="6">
    <source>
        <dbReference type="WBParaSite" id="sdigi.contig682.g9477.t1"/>
    </source>
</evidence>
<evidence type="ECO:0000256" key="1">
    <source>
        <dbReference type="ARBA" id="ARBA00023157"/>
    </source>
</evidence>
<dbReference type="SUPFAM" id="SSF57424">
    <property type="entry name" value="LDL receptor-like module"/>
    <property type="match status" value="1"/>
</dbReference>
<feature type="transmembrane region" description="Helical" evidence="3">
    <location>
        <begin position="67"/>
        <end position="84"/>
    </location>
</feature>
<dbReference type="CDD" id="cd00112">
    <property type="entry name" value="LDLa"/>
    <property type="match status" value="1"/>
</dbReference>
<evidence type="ECO:0000256" key="3">
    <source>
        <dbReference type="SAM" id="Phobius"/>
    </source>
</evidence>
<dbReference type="Pfam" id="PF00057">
    <property type="entry name" value="Ldl_recept_a"/>
    <property type="match status" value="1"/>
</dbReference>
<keyword evidence="4" id="KW-0732">Signal</keyword>
<feature type="disulfide bond" evidence="2">
    <location>
        <begin position="143"/>
        <end position="155"/>
    </location>
</feature>
<evidence type="ECO:0000256" key="2">
    <source>
        <dbReference type="PROSITE-ProRule" id="PRU00124"/>
    </source>
</evidence>
<accession>A0A915Q671</accession>
<keyword evidence="3" id="KW-0812">Transmembrane</keyword>
<feature type="chain" id="PRO_5037965989" evidence="4">
    <location>
        <begin position="28"/>
        <end position="289"/>
    </location>
</feature>
<dbReference type="PROSITE" id="PS50068">
    <property type="entry name" value="LDLRA_2"/>
    <property type="match status" value="1"/>
</dbReference>